<sequence length="425" mass="46863">MGRTLAKLGGKPLFEHPVEGQYPGALVMGTEEAAAVSDVALSRSPFRYYGLNMQHKVQSFENELAKYLDVRYALGVTSCTAALFVALKALKLGYGDKVAVPAFTFLATAGAVVSAGAVPVFIDIDESIGMDPIDLDKKLSADDEIKAVIIVPLLGYPCDMDALLAVARKYGVRVIEDVAQSCGASYSGRKLGTLGDIGVFSFQMNKLITAGEGGAVVTNDPNLFIRAVRFHDQGIFREQERYGLHSVDEADAFAGLNFRMSEFTGAVMGEQLAKLPEIIRRMRSVHDLIYHELKERAPKLQLRKLFDQEGTIGCYIALITPTPEIAQEFIAGLQAENISSYLLYEGMPLFRRDIFRLRRSAEKDNFPYNYPFRNPIENPEMSCPRAIDLCPRTVFIPISPHFTQEDGELLIEGILSVYPSEAANI</sequence>
<evidence type="ECO:0000256" key="1">
    <source>
        <dbReference type="RuleBase" id="RU004508"/>
    </source>
</evidence>
<comment type="similarity">
    <text evidence="1">Belongs to the DegT/DnrJ/EryC1 family.</text>
</comment>
<comment type="caution">
    <text evidence="2">The sequence shown here is derived from an EMBL/GenBank/DDBJ whole genome shotgun (WGS) entry which is preliminary data.</text>
</comment>
<keyword evidence="2" id="KW-0032">Aminotransferase</keyword>
<dbReference type="Gene3D" id="3.90.1150.10">
    <property type="entry name" value="Aspartate Aminotransferase, domain 1"/>
    <property type="match status" value="1"/>
</dbReference>
<protein>
    <submittedName>
        <fullName evidence="2">DegT/DnrJ/EryC1/StrS family aminotransferase</fullName>
    </submittedName>
</protein>
<dbReference type="Gene3D" id="3.40.640.10">
    <property type="entry name" value="Type I PLP-dependent aspartate aminotransferase-like (Major domain)"/>
    <property type="match status" value="1"/>
</dbReference>
<dbReference type="RefSeq" id="WP_378131907.1">
    <property type="nucleotide sequence ID" value="NZ_JBHSMI010000017.1"/>
</dbReference>
<dbReference type="PIRSF" id="PIRSF000390">
    <property type="entry name" value="PLP_StrS"/>
    <property type="match status" value="1"/>
</dbReference>
<dbReference type="Proteomes" id="UP001596113">
    <property type="component" value="Unassembled WGS sequence"/>
</dbReference>
<dbReference type="PANTHER" id="PTHR30244:SF34">
    <property type="entry name" value="DTDP-4-AMINO-4,6-DIDEOXYGALACTOSE TRANSAMINASE"/>
    <property type="match status" value="1"/>
</dbReference>
<dbReference type="GO" id="GO:0008483">
    <property type="term" value="F:transaminase activity"/>
    <property type="evidence" value="ECO:0007669"/>
    <property type="project" value="UniProtKB-KW"/>
</dbReference>
<dbReference type="Pfam" id="PF01041">
    <property type="entry name" value="DegT_DnrJ_EryC1"/>
    <property type="match status" value="1"/>
</dbReference>
<dbReference type="EMBL" id="JBHSMI010000017">
    <property type="protein sequence ID" value="MFC5402971.1"/>
    <property type="molecule type" value="Genomic_DNA"/>
</dbReference>
<dbReference type="PANTHER" id="PTHR30244">
    <property type="entry name" value="TRANSAMINASE"/>
    <property type="match status" value="1"/>
</dbReference>
<dbReference type="InterPro" id="IPR000653">
    <property type="entry name" value="DegT/StrS_aminotransferase"/>
</dbReference>
<proteinExistence type="inferred from homology"/>
<dbReference type="CDD" id="cd00616">
    <property type="entry name" value="AHBA_syn"/>
    <property type="match status" value="1"/>
</dbReference>
<dbReference type="SUPFAM" id="SSF53383">
    <property type="entry name" value="PLP-dependent transferases"/>
    <property type="match status" value="1"/>
</dbReference>
<name>A0ABW0HP08_9BACL</name>
<dbReference type="InterPro" id="IPR015421">
    <property type="entry name" value="PyrdxlP-dep_Trfase_major"/>
</dbReference>
<keyword evidence="2" id="KW-0808">Transferase</keyword>
<evidence type="ECO:0000313" key="3">
    <source>
        <dbReference type="Proteomes" id="UP001596113"/>
    </source>
</evidence>
<dbReference type="InterPro" id="IPR015424">
    <property type="entry name" value="PyrdxlP-dep_Trfase"/>
</dbReference>
<organism evidence="2 3">
    <name type="scientific">Cohnella soli</name>
    <dbReference type="NCBI Taxonomy" id="425005"/>
    <lineage>
        <taxon>Bacteria</taxon>
        <taxon>Bacillati</taxon>
        <taxon>Bacillota</taxon>
        <taxon>Bacilli</taxon>
        <taxon>Bacillales</taxon>
        <taxon>Paenibacillaceae</taxon>
        <taxon>Cohnella</taxon>
    </lineage>
</organism>
<evidence type="ECO:0000313" key="2">
    <source>
        <dbReference type="EMBL" id="MFC5402971.1"/>
    </source>
</evidence>
<dbReference type="InterPro" id="IPR015422">
    <property type="entry name" value="PyrdxlP-dep_Trfase_small"/>
</dbReference>
<reference evidence="3" key="1">
    <citation type="journal article" date="2019" name="Int. J. Syst. Evol. Microbiol.">
        <title>The Global Catalogue of Microorganisms (GCM) 10K type strain sequencing project: providing services to taxonomists for standard genome sequencing and annotation.</title>
        <authorList>
            <consortium name="The Broad Institute Genomics Platform"/>
            <consortium name="The Broad Institute Genome Sequencing Center for Infectious Disease"/>
            <person name="Wu L."/>
            <person name="Ma J."/>
        </authorList>
    </citation>
    <scope>NUCLEOTIDE SEQUENCE [LARGE SCALE GENOMIC DNA]</scope>
    <source>
        <strain evidence="3">CGMCC 1.18575</strain>
    </source>
</reference>
<keyword evidence="1" id="KW-0663">Pyridoxal phosphate</keyword>
<gene>
    <name evidence="2" type="ORF">ACFPOF_09465</name>
</gene>
<keyword evidence="3" id="KW-1185">Reference proteome</keyword>
<accession>A0ABW0HP08</accession>